<evidence type="ECO:0000256" key="1">
    <source>
        <dbReference type="ARBA" id="ARBA00023004"/>
    </source>
</evidence>
<dbReference type="KEGG" id="dog:HP555_03620"/>
<accession>A0A7T6APT9</accession>
<dbReference type="EMBL" id="CP054140">
    <property type="protein sequence ID" value="QQG65018.1"/>
    <property type="molecule type" value="Genomic_DNA"/>
</dbReference>
<evidence type="ECO:0000259" key="2">
    <source>
        <dbReference type="SMART" id="SM00899"/>
    </source>
</evidence>
<dbReference type="Gene3D" id="2.30.30.90">
    <property type="match status" value="1"/>
</dbReference>
<dbReference type="Pfam" id="PF04023">
    <property type="entry name" value="FeoA"/>
    <property type="match status" value="1"/>
</dbReference>
<dbReference type="InterPro" id="IPR008988">
    <property type="entry name" value="Transcriptional_repressor_C"/>
</dbReference>
<feature type="domain" description="Ferrous iron transporter FeoA-like" evidence="2">
    <location>
        <begin position="9"/>
        <end position="80"/>
    </location>
</feature>
<dbReference type="SUPFAM" id="SSF50037">
    <property type="entry name" value="C-terminal domain of transcriptional repressors"/>
    <property type="match status" value="1"/>
</dbReference>
<dbReference type="Proteomes" id="UP000596092">
    <property type="component" value="Chromosome"/>
</dbReference>
<evidence type="ECO:0000313" key="3">
    <source>
        <dbReference type="EMBL" id="QQG65018.1"/>
    </source>
</evidence>
<dbReference type="RefSeq" id="WP_199263834.1">
    <property type="nucleotide sequence ID" value="NZ_CP054140.1"/>
</dbReference>
<dbReference type="GO" id="GO:0046914">
    <property type="term" value="F:transition metal ion binding"/>
    <property type="evidence" value="ECO:0007669"/>
    <property type="project" value="InterPro"/>
</dbReference>
<dbReference type="PANTHER" id="PTHR43151">
    <property type="entry name" value="FEOA FAMILY PROTEIN"/>
    <property type="match status" value="1"/>
</dbReference>
<keyword evidence="4" id="KW-1185">Reference proteome</keyword>
<reference evidence="3 4" key="1">
    <citation type="submission" date="2020-05" db="EMBL/GenBank/DDBJ databases">
        <title>Complete genome of Desulfobulbus oligotrophicus.</title>
        <authorList>
            <person name="Podar M."/>
        </authorList>
    </citation>
    <scope>NUCLEOTIDE SEQUENCE [LARGE SCALE GENOMIC DNA]</scope>
    <source>
        <strain evidence="3 4">Prop6</strain>
    </source>
</reference>
<dbReference type="InterPro" id="IPR007167">
    <property type="entry name" value="Fe-transptr_FeoA-like"/>
</dbReference>
<organism evidence="3 4">
    <name type="scientific">Desulfobulbus oligotrophicus</name>
    <dbReference type="NCBI Taxonomy" id="1909699"/>
    <lineage>
        <taxon>Bacteria</taxon>
        <taxon>Pseudomonadati</taxon>
        <taxon>Thermodesulfobacteriota</taxon>
        <taxon>Desulfobulbia</taxon>
        <taxon>Desulfobulbales</taxon>
        <taxon>Desulfobulbaceae</taxon>
        <taxon>Desulfobulbus</taxon>
    </lineage>
</organism>
<dbReference type="InterPro" id="IPR038157">
    <property type="entry name" value="FeoA_core_dom"/>
</dbReference>
<evidence type="ECO:0000313" key="4">
    <source>
        <dbReference type="Proteomes" id="UP000596092"/>
    </source>
</evidence>
<sequence length="82" mass="8706">MANSYIPSHPLVLAGEGEVVKVVSLRGGHKFRGRLLSMGINVEDTLVVVHKQPSGAVLIEKSGCRYGLGGGMAHKINVIKVE</sequence>
<dbReference type="PANTHER" id="PTHR43151:SF2">
    <property type="entry name" value="FE(2+) TRANSPORT PROTEIN A-RELATED"/>
    <property type="match status" value="1"/>
</dbReference>
<dbReference type="InterPro" id="IPR053184">
    <property type="entry name" value="FeoA-like"/>
</dbReference>
<protein>
    <submittedName>
        <fullName evidence="3">Ferrous iron transport protein A</fullName>
    </submittedName>
</protein>
<dbReference type="AlphaFoldDB" id="A0A7T6APT9"/>
<keyword evidence="1" id="KW-0408">Iron</keyword>
<dbReference type="SMART" id="SM00899">
    <property type="entry name" value="FeoA"/>
    <property type="match status" value="1"/>
</dbReference>
<proteinExistence type="predicted"/>
<gene>
    <name evidence="3" type="ORF">HP555_03620</name>
</gene>
<name>A0A7T6APT9_9BACT</name>